<dbReference type="Proteomes" id="UP001607302">
    <property type="component" value="Unassembled WGS sequence"/>
</dbReference>
<dbReference type="EMBL" id="JAUDFV010000074">
    <property type="protein sequence ID" value="KAL2734346.1"/>
    <property type="molecule type" value="Genomic_DNA"/>
</dbReference>
<evidence type="ECO:0000313" key="2">
    <source>
        <dbReference type="EMBL" id="KAL2734346.1"/>
    </source>
</evidence>
<gene>
    <name evidence="2" type="ORF">V1478_004044</name>
</gene>
<reference evidence="2 3" key="1">
    <citation type="journal article" date="2024" name="Ann. Entomol. Soc. Am.">
        <title>Genomic analyses of the southern and eastern yellowjacket wasps (Hymenoptera: Vespidae) reveal evolutionary signatures of social life.</title>
        <authorList>
            <person name="Catto M.A."/>
            <person name="Caine P.B."/>
            <person name="Orr S.E."/>
            <person name="Hunt B.G."/>
            <person name="Goodisman M.A.D."/>
        </authorList>
    </citation>
    <scope>NUCLEOTIDE SEQUENCE [LARGE SCALE GENOMIC DNA]</scope>
    <source>
        <strain evidence="2">233</strain>
        <tissue evidence="2">Head and thorax</tissue>
    </source>
</reference>
<sequence>MRKAFCAACCVAFTSIPSTNAVAAYLTDDMPRDSRLQSYGITSRLIKDMEDFVSLDTNYIIRTMGEINSHDF</sequence>
<accession>A0ABD2BNK8</accession>
<keyword evidence="3" id="KW-1185">Reference proteome</keyword>
<evidence type="ECO:0000313" key="3">
    <source>
        <dbReference type="Proteomes" id="UP001607302"/>
    </source>
</evidence>
<protein>
    <submittedName>
        <fullName evidence="2">Uncharacterized protein</fullName>
    </submittedName>
</protein>
<dbReference type="AlphaFoldDB" id="A0ABD2BNK8"/>
<name>A0ABD2BNK8_VESSQ</name>
<proteinExistence type="predicted"/>
<comment type="caution">
    <text evidence="2">The sequence shown here is derived from an EMBL/GenBank/DDBJ whole genome shotgun (WGS) entry which is preliminary data.</text>
</comment>
<feature type="signal peptide" evidence="1">
    <location>
        <begin position="1"/>
        <end position="21"/>
    </location>
</feature>
<feature type="chain" id="PRO_5044745772" evidence="1">
    <location>
        <begin position="22"/>
        <end position="72"/>
    </location>
</feature>
<keyword evidence="1" id="KW-0732">Signal</keyword>
<evidence type="ECO:0000256" key="1">
    <source>
        <dbReference type="SAM" id="SignalP"/>
    </source>
</evidence>
<organism evidence="2 3">
    <name type="scientific">Vespula squamosa</name>
    <name type="common">Southern yellow jacket</name>
    <name type="synonym">Wasp</name>
    <dbReference type="NCBI Taxonomy" id="30214"/>
    <lineage>
        <taxon>Eukaryota</taxon>
        <taxon>Metazoa</taxon>
        <taxon>Ecdysozoa</taxon>
        <taxon>Arthropoda</taxon>
        <taxon>Hexapoda</taxon>
        <taxon>Insecta</taxon>
        <taxon>Pterygota</taxon>
        <taxon>Neoptera</taxon>
        <taxon>Endopterygota</taxon>
        <taxon>Hymenoptera</taxon>
        <taxon>Apocrita</taxon>
        <taxon>Aculeata</taxon>
        <taxon>Vespoidea</taxon>
        <taxon>Vespidae</taxon>
        <taxon>Vespinae</taxon>
        <taxon>Vespula</taxon>
    </lineage>
</organism>